<dbReference type="EMBL" id="MLAK01001004">
    <property type="protein sequence ID" value="OHS99464.1"/>
    <property type="molecule type" value="Genomic_DNA"/>
</dbReference>
<keyword evidence="1" id="KW-1133">Transmembrane helix</keyword>
<feature type="transmembrane region" description="Helical" evidence="1">
    <location>
        <begin position="308"/>
        <end position="327"/>
    </location>
</feature>
<comment type="caution">
    <text evidence="2">The sequence shown here is derived from an EMBL/GenBank/DDBJ whole genome shotgun (WGS) entry which is preliminary data.</text>
</comment>
<keyword evidence="1" id="KW-0812">Transmembrane</keyword>
<gene>
    <name evidence="2" type="ORF">TRFO_08407</name>
</gene>
<proteinExistence type="predicted"/>
<accession>A0A1J4JJY9</accession>
<dbReference type="RefSeq" id="XP_068352601.1">
    <property type="nucleotide sequence ID" value="XM_068494267.1"/>
</dbReference>
<name>A0A1J4JJY9_9EUKA</name>
<sequence length="414" mass="48511">MYSANALHDFSHFPGKIELFMIFSSLIACITSSFFLCPDKKYISSTESFKFENTSERQAIMYSYGPLSFLHRFLYLDLNIVPKSSHFNDFNVTATSHLQTPSNIYHFNLKTKTFYKNNDISYDSQVLRIFSDNSLITSTVSINLLFEGDISQFAYYSIDSTIGSEDIFKALISIKFSFFVISIFALYFYHSLINPIIKDIFSLNILNLIRILLFLNVITNFPFICLNFFVSKHIFTDLDLIVFPIYQALFISWLYSYYFLKTHYLSYKTYFPFILSTLVLAFLNFNIKESLISNLTKFDTNESADVSILYYIRACIYAFFFGHLVAHKVIQKYEKTPPIFYYLIFITFLLVTKDLFVIFNNIIENIFLFEAISIQFFNHITYLFVSMYLPTQEGFSPKPDNYVNEENDLGLEVM</sequence>
<dbReference type="Proteomes" id="UP000179807">
    <property type="component" value="Unassembled WGS sequence"/>
</dbReference>
<evidence type="ECO:0000313" key="3">
    <source>
        <dbReference type="Proteomes" id="UP000179807"/>
    </source>
</evidence>
<keyword evidence="3" id="KW-1185">Reference proteome</keyword>
<feature type="transmembrane region" description="Helical" evidence="1">
    <location>
        <begin position="270"/>
        <end position="287"/>
    </location>
</feature>
<feature type="transmembrane region" description="Helical" evidence="1">
    <location>
        <begin position="20"/>
        <end position="37"/>
    </location>
</feature>
<feature type="transmembrane region" description="Helical" evidence="1">
    <location>
        <begin position="241"/>
        <end position="258"/>
    </location>
</feature>
<feature type="transmembrane region" description="Helical" evidence="1">
    <location>
        <begin position="170"/>
        <end position="189"/>
    </location>
</feature>
<dbReference type="AlphaFoldDB" id="A0A1J4JJY9"/>
<feature type="transmembrane region" description="Helical" evidence="1">
    <location>
        <begin position="366"/>
        <end position="389"/>
    </location>
</feature>
<evidence type="ECO:0000256" key="1">
    <source>
        <dbReference type="SAM" id="Phobius"/>
    </source>
</evidence>
<protein>
    <submittedName>
        <fullName evidence="2">Uncharacterized protein</fullName>
    </submittedName>
</protein>
<dbReference type="GeneID" id="94828971"/>
<dbReference type="VEuPathDB" id="TrichDB:TRFO_08407"/>
<feature type="transmembrane region" description="Helical" evidence="1">
    <location>
        <begin position="339"/>
        <end position="359"/>
    </location>
</feature>
<reference evidence="2" key="1">
    <citation type="submission" date="2016-10" db="EMBL/GenBank/DDBJ databases">
        <authorList>
            <person name="Benchimol M."/>
            <person name="Almeida L.G."/>
            <person name="Vasconcelos A.T."/>
            <person name="Perreira-Neves A."/>
            <person name="Rosa I.A."/>
            <person name="Tasca T."/>
            <person name="Bogo M.R."/>
            <person name="de Souza W."/>
        </authorList>
    </citation>
    <scope>NUCLEOTIDE SEQUENCE [LARGE SCALE GENOMIC DNA]</scope>
    <source>
        <strain evidence="2">K</strain>
    </source>
</reference>
<keyword evidence="1" id="KW-0472">Membrane</keyword>
<organism evidence="2 3">
    <name type="scientific">Tritrichomonas foetus</name>
    <dbReference type="NCBI Taxonomy" id="1144522"/>
    <lineage>
        <taxon>Eukaryota</taxon>
        <taxon>Metamonada</taxon>
        <taxon>Parabasalia</taxon>
        <taxon>Tritrichomonadida</taxon>
        <taxon>Tritrichomonadidae</taxon>
        <taxon>Tritrichomonas</taxon>
    </lineage>
</organism>
<evidence type="ECO:0000313" key="2">
    <source>
        <dbReference type="EMBL" id="OHS99464.1"/>
    </source>
</evidence>
<feature type="transmembrane region" description="Helical" evidence="1">
    <location>
        <begin position="209"/>
        <end position="229"/>
    </location>
</feature>